<dbReference type="InterPro" id="IPR036847">
    <property type="entry name" value="RimP_C_sf"/>
</dbReference>
<dbReference type="InterPro" id="IPR035956">
    <property type="entry name" value="RimP_N_sf"/>
</dbReference>
<dbReference type="FunFam" id="3.30.300.70:FF:000001">
    <property type="entry name" value="Ribosome maturation factor RimP"/>
    <property type="match status" value="1"/>
</dbReference>
<dbReference type="InterPro" id="IPR028989">
    <property type="entry name" value="RimP_N"/>
</dbReference>
<dbReference type="Proteomes" id="UP000219182">
    <property type="component" value="Unassembled WGS sequence"/>
</dbReference>
<evidence type="ECO:0000313" key="4">
    <source>
        <dbReference type="EMBL" id="PDQ20469.1"/>
    </source>
</evidence>
<dbReference type="GO" id="GO:0000028">
    <property type="term" value="P:ribosomal small subunit assembly"/>
    <property type="evidence" value="ECO:0007669"/>
    <property type="project" value="TreeGrafter"/>
</dbReference>
<evidence type="ECO:0000259" key="3">
    <source>
        <dbReference type="Pfam" id="PF02576"/>
    </source>
</evidence>
<gene>
    <name evidence="4" type="ORF">CN311_14100</name>
</gene>
<dbReference type="RefSeq" id="WP_097574354.1">
    <property type="nucleotide sequence ID" value="NZ_NWQG01000082.1"/>
</dbReference>
<accession>A0A2A6FET8</accession>
<organism evidence="4 5">
    <name type="scientific">Mesorhizobium sanjuanii</name>
    <dbReference type="NCBI Taxonomy" id="2037900"/>
    <lineage>
        <taxon>Bacteria</taxon>
        <taxon>Pseudomonadati</taxon>
        <taxon>Pseudomonadota</taxon>
        <taxon>Alphaproteobacteria</taxon>
        <taxon>Hyphomicrobiales</taxon>
        <taxon>Phyllobacteriaceae</taxon>
        <taxon>Mesorhizobium</taxon>
    </lineage>
</organism>
<dbReference type="Pfam" id="PF02576">
    <property type="entry name" value="RimP_N"/>
    <property type="match status" value="1"/>
</dbReference>
<dbReference type="PANTHER" id="PTHR33867">
    <property type="entry name" value="RIBOSOME MATURATION FACTOR RIMP"/>
    <property type="match status" value="1"/>
</dbReference>
<keyword evidence="2" id="KW-0690">Ribosome biogenesis</keyword>
<dbReference type="AlphaFoldDB" id="A0A2A6FET8"/>
<evidence type="ECO:0000256" key="2">
    <source>
        <dbReference type="ARBA" id="ARBA00022517"/>
    </source>
</evidence>
<dbReference type="InterPro" id="IPR003728">
    <property type="entry name" value="Ribosome_maturation_RimP"/>
</dbReference>
<dbReference type="Gene3D" id="3.30.300.70">
    <property type="entry name" value="RimP-like superfamily, N-terminal"/>
    <property type="match status" value="1"/>
</dbReference>
<evidence type="ECO:0000313" key="5">
    <source>
        <dbReference type="Proteomes" id="UP000219182"/>
    </source>
</evidence>
<protein>
    <submittedName>
        <fullName evidence="4">Ribosome maturation factor RimP</fullName>
    </submittedName>
</protein>
<proteinExistence type="inferred from homology"/>
<dbReference type="NCBIfam" id="NF000932">
    <property type="entry name" value="PRK00092.2-5"/>
    <property type="match status" value="1"/>
</dbReference>
<comment type="caution">
    <text evidence="4">The sequence shown here is derived from an EMBL/GenBank/DDBJ whole genome shotgun (WGS) entry which is preliminary data.</text>
</comment>
<feature type="non-terminal residue" evidence="4">
    <location>
        <position position="130"/>
    </location>
</feature>
<evidence type="ECO:0000256" key="1">
    <source>
        <dbReference type="ARBA" id="ARBA00022490"/>
    </source>
</evidence>
<dbReference type="EMBL" id="NWQG01000082">
    <property type="protein sequence ID" value="PDQ20469.1"/>
    <property type="molecule type" value="Genomic_DNA"/>
</dbReference>
<name>A0A2A6FET8_9HYPH</name>
<dbReference type="SUPFAM" id="SSF74942">
    <property type="entry name" value="YhbC-like, C-terminal domain"/>
    <property type="match status" value="1"/>
</dbReference>
<sequence length="130" mass="14369">MTAAASQADDRIIRESGIDARIALIVQPVLRGIGFRLVRVHLSGQNGLTLQIMAEREDGTMTVEDCEEVSRAVSPALDVDDPIEKAYHLEVSSPGIDRPLVRKSDFVTWTGHLIKMETSVLVAERKRFKG</sequence>
<dbReference type="GO" id="GO:0006412">
    <property type="term" value="P:translation"/>
    <property type="evidence" value="ECO:0007669"/>
    <property type="project" value="TreeGrafter"/>
</dbReference>
<feature type="domain" description="Ribosome maturation factor RimP N-terminal" evidence="3">
    <location>
        <begin position="25"/>
        <end position="97"/>
    </location>
</feature>
<dbReference type="PANTHER" id="PTHR33867:SF1">
    <property type="entry name" value="RIBOSOME MATURATION FACTOR RIMP"/>
    <property type="match status" value="1"/>
</dbReference>
<keyword evidence="1" id="KW-0963">Cytoplasm</keyword>
<dbReference type="GO" id="GO:0005829">
    <property type="term" value="C:cytosol"/>
    <property type="evidence" value="ECO:0007669"/>
    <property type="project" value="TreeGrafter"/>
</dbReference>
<keyword evidence="5" id="KW-1185">Reference proteome</keyword>
<dbReference type="HAMAP" id="MF_01077">
    <property type="entry name" value="RimP"/>
    <property type="match status" value="1"/>
</dbReference>
<reference evidence="4 5" key="1">
    <citation type="submission" date="2017-09" db="EMBL/GenBank/DDBJ databases">
        <title>Mesorhizobum sanjuanii sp. nov. isolated from nodules of Lotus tenuis in saline-alkaline lowlands of Flooding Pampa.</title>
        <authorList>
            <person name="Sannazzaro A.I."/>
            <person name="Torres Tejerizo G.A."/>
            <person name="Fontana F."/>
            <person name="Cumpa Velazquez L.M."/>
            <person name="Hansen L."/>
            <person name="Pistorio M."/>
            <person name="Estrella M.J."/>
        </authorList>
    </citation>
    <scope>NUCLEOTIDE SEQUENCE [LARGE SCALE GENOMIC DNA]</scope>
    <source>
        <strain evidence="4 5">BSA136</strain>
    </source>
</reference>
<dbReference type="SUPFAM" id="SSF75420">
    <property type="entry name" value="YhbC-like, N-terminal domain"/>
    <property type="match status" value="1"/>
</dbReference>